<feature type="domain" description="DUF1232" evidence="7">
    <location>
        <begin position="56"/>
        <end position="89"/>
    </location>
</feature>
<gene>
    <name evidence="8" type="ORF">KGD84_24665</name>
</gene>
<keyword evidence="9" id="KW-1185">Reference proteome</keyword>
<dbReference type="InterPro" id="IPR010652">
    <property type="entry name" value="DUF1232"/>
</dbReference>
<organism evidence="8 9">
    <name type="scientific">Nocardiopsis changdeensis</name>
    <dbReference type="NCBI Taxonomy" id="2831969"/>
    <lineage>
        <taxon>Bacteria</taxon>
        <taxon>Bacillati</taxon>
        <taxon>Actinomycetota</taxon>
        <taxon>Actinomycetes</taxon>
        <taxon>Streptosporangiales</taxon>
        <taxon>Nocardiopsidaceae</taxon>
        <taxon>Nocardiopsis</taxon>
    </lineage>
</organism>
<accession>A0ABX8BJU5</accession>
<name>A0ABX8BJU5_9ACTN</name>
<dbReference type="EMBL" id="CP074133">
    <property type="protein sequence ID" value="QUX21569.1"/>
    <property type="molecule type" value="Genomic_DNA"/>
</dbReference>
<feature type="compositionally biased region" description="Low complexity" evidence="5">
    <location>
        <begin position="116"/>
        <end position="125"/>
    </location>
</feature>
<evidence type="ECO:0000256" key="6">
    <source>
        <dbReference type="SAM" id="Phobius"/>
    </source>
</evidence>
<evidence type="ECO:0000256" key="5">
    <source>
        <dbReference type="SAM" id="MobiDB-lite"/>
    </source>
</evidence>
<sequence length="160" mass="17159">MRKENRAAAGAAAWQVIQNTDGNISVWQRAGAVPRMMWAKVRGRYPEMSAAKMLGMIALTLYIVSPIDFVPELFVPLLGLTDDVGAAVWLTTMLLGESERFLRKERDERAQQAFSQANAGWQGARGQAGPGAGAQGSGVPPQGSEAGRAAPRREPGKAPR</sequence>
<feature type="compositionally biased region" description="Gly residues" evidence="5">
    <location>
        <begin position="126"/>
        <end position="136"/>
    </location>
</feature>
<feature type="region of interest" description="Disordered" evidence="5">
    <location>
        <begin position="105"/>
        <end position="160"/>
    </location>
</feature>
<evidence type="ECO:0000313" key="8">
    <source>
        <dbReference type="EMBL" id="QUX21569.1"/>
    </source>
</evidence>
<dbReference type="Pfam" id="PF06803">
    <property type="entry name" value="DUF1232"/>
    <property type="match status" value="1"/>
</dbReference>
<feature type="compositionally biased region" description="Basic and acidic residues" evidence="5">
    <location>
        <begin position="151"/>
        <end position="160"/>
    </location>
</feature>
<evidence type="ECO:0000256" key="3">
    <source>
        <dbReference type="ARBA" id="ARBA00022989"/>
    </source>
</evidence>
<protein>
    <submittedName>
        <fullName evidence="8">DUF1232 domain-containing protein</fullName>
    </submittedName>
</protein>
<evidence type="ECO:0000256" key="2">
    <source>
        <dbReference type="ARBA" id="ARBA00022692"/>
    </source>
</evidence>
<keyword evidence="3 6" id="KW-1133">Transmembrane helix</keyword>
<reference evidence="8 9" key="1">
    <citation type="submission" date="2021-05" db="EMBL/GenBank/DDBJ databases">
        <title>Direct Submission.</title>
        <authorList>
            <person name="Li K."/>
            <person name="Gao J."/>
        </authorList>
    </citation>
    <scope>NUCLEOTIDE SEQUENCE [LARGE SCALE GENOMIC DNA]</scope>
    <source>
        <strain evidence="8 9">Mg02</strain>
    </source>
</reference>
<feature type="transmembrane region" description="Helical" evidence="6">
    <location>
        <begin position="50"/>
        <end position="67"/>
    </location>
</feature>
<proteinExistence type="predicted"/>
<keyword evidence="4 6" id="KW-0472">Membrane</keyword>
<dbReference type="Proteomes" id="UP000676079">
    <property type="component" value="Chromosome"/>
</dbReference>
<evidence type="ECO:0000313" key="9">
    <source>
        <dbReference type="Proteomes" id="UP000676079"/>
    </source>
</evidence>
<evidence type="ECO:0000259" key="7">
    <source>
        <dbReference type="Pfam" id="PF06803"/>
    </source>
</evidence>
<keyword evidence="2 6" id="KW-0812">Transmembrane</keyword>
<dbReference type="RefSeq" id="WP_220562790.1">
    <property type="nucleotide sequence ID" value="NZ_CP074133.1"/>
</dbReference>
<evidence type="ECO:0000256" key="4">
    <source>
        <dbReference type="ARBA" id="ARBA00023136"/>
    </source>
</evidence>
<comment type="subcellular location">
    <subcellularLocation>
        <location evidence="1">Endomembrane system</location>
        <topology evidence="1">Multi-pass membrane protein</topology>
    </subcellularLocation>
</comment>
<evidence type="ECO:0000256" key="1">
    <source>
        <dbReference type="ARBA" id="ARBA00004127"/>
    </source>
</evidence>